<dbReference type="CDD" id="cd00882">
    <property type="entry name" value="Ras_like_GTPase"/>
    <property type="match status" value="1"/>
</dbReference>
<organism evidence="4 5">
    <name type="scientific">Variovorax boronicumulans</name>
    <dbReference type="NCBI Taxonomy" id="436515"/>
    <lineage>
        <taxon>Bacteria</taxon>
        <taxon>Pseudomonadati</taxon>
        <taxon>Pseudomonadota</taxon>
        <taxon>Betaproteobacteria</taxon>
        <taxon>Burkholderiales</taxon>
        <taxon>Comamonadaceae</taxon>
        <taxon>Variovorax</taxon>
    </lineage>
</organism>
<dbReference type="InterPro" id="IPR049678">
    <property type="entry name" value="LeoA-like"/>
</dbReference>
<dbReference type="RefSeq" id="WP_307637796.1">
    <property type="nucleotide sequence ID" value="NZ_JAUSRR010000008.1"/>
</dbReference>
<feature type="domain" description="Dynamin N-terminal" evidence="2">
    <location>
        <begin position="90"/>
        <end position="178"/>
    </location>
</feature>
<feature type="coiled-coil region" evidence="1">
    <location>
        <begin position="533"/>
        <end position="560"/>
    </location>
</feature>
<gene>
    <name evidence="4" type="ORF">J2W25_004619</name>
</gene>
<accession>A0AAW8E2L6</accession>
<proteinExistence type="predicted"/>
<protein>
    <submittedName>
        <fullName evidence="4">GTPase SAR1 family protein</fullName>
    </submittedName>
</protein>
<sequence>MENFEVFAAKKAAILQTLQELNGILDDLGAAGIDVADDLARLRSAVDSVQGDVLRIALLGAFSDGKTSVVAGWLGRLMADMKIDMDESSDRLAIYVPEGLPGKCEIVDTPGLFGDKQRSVDGQQLLYSDITRRYIAEAHLILYVVDATNPLKDSHFDVARWVLRDLRKLSSTVFVINKMDEVTDLTDATLYAEQALIKRANLESKLQRAAELTPAELEQLHIVCMAANPNGRGLSFWFGKPEHYESRSRIGELKAVTTRVLQSNVPAVLQAKTGLDVVRELAARKSAAAQRELEALAAFSAQNAESIARIEKDIEKGRTEVKRLGAAMREELTSMENRLMGRLRPLEMGELLPFLEDEIGYISATEVGFKLQLAIKGLVDKYFSQASAVTGRLNKEIDIQVAAGISFLEAVGSAATGASRQMLQGVSKLPPSVIKDGIFAARDALSSVAGITYKFKPWEASKLASSISKWAGPAGAALQVSTDLYRAYKASEHESELRKVKTDIGDGIKGVFKDIYDILGDDQKVIALLAPQLEGFQKVLNSLTQSKEKLQARTEAIQRVAIRLERLAPPEPH</sequence>
<keyword evidence="1" id="KW-0175">Coiled coil</keyword>
<evidence type="ECO:0000313" key="4">
    <source>
        <dbReference type="EMBL" id="MDP9925576.1"/>
    </source>
</evidence>
<dbReference type="AlphaFoldDB" id="A0AAW8E2L6"/>
<evidence type="ECO:0000313" key="5">
    <source>
        <dbReference type="Proteomes" id="UP001244295"/>
    </source>
</evidence>
<dbReference type="InterPro" id="IPR040576">
    <property type="entry name" value="DLP_helical"/>
</dbReference>
<evidence type="ECO:0000259" key="2">
    <source>
        <dbReference type="Pfam" id="PF00350"/>
    </source>
</evidence>
<reference evidence="4" key="1">
    <citation type="submission" date="2023-07" db="EMBL/GenBank/DDBJ databases">
        <title>Sorghum-associated microbial communities from plants grown in Nebraska, USA.</title>
        <authorList>
            <person name="Schachtman D."/>
        </authorList>
    </citation>
    <scope>NUCLEOTIDE SEQUENCE</scope>
    <source>
        <strain evidence="4">DS2795</strain>
    </source>
</reference>
<dbReference type="NCBIfam" id="NF041922">
    <property type="entry name" value="DLP_LeoA_gen"/>
    <property type="match status" value="1"/>
</dbReference>
<evidence type="ECO:0000256" key="1">
    <source>
        <dbReference type="SAM" id="Coils"/>
    </source>
</evidence>
<dbReference type="Pfam" id="PF18709">
    <property type="entry name" value="DLP_helical"/>
    <property type="match status" value="1"/>
</dbReference>
<dbReference type="InterPro" id="IPR027417">
    <property type="entry name" value="P-loop_NTPase"/>
</dbReference>
<feature type="domain" description="Dynamin-like helical" evidence="3">
    <location>
        <begin position="212"/>
        <end position="555"/>
    </location>
</feature>
<comment type="caution">
    <text evidence="4">The sequence shown here is derived from an EMBL/GenBank/DDBJ whole genome shotgun (WGS) entry which is preliminary data.</text>
</comment>
<dbReference type="EMBL" id="JAUSRR010000008">
    <property type="protein sequence ID" value="MDP9925576.1"/>
    <property type="molecule type" value="Genomic_DNA"/>
</dbReference>
<evidence type="ECO:0000259" key="3">
    <source>
        <dbReference type="Pfam" id="PF18709"/>
    </source>
</evidence>
<name>A0AAW8E2L6_9BURK</name>
<dbReference type="SUPFAM" id="SSF52540">
    <property type="entry name" value="P-loop containing nucleoside triphosphate hydrolases"/>
    <property type="match status" value="1"/>
</dbReference>
<dbReference type="Gene3D" id="3.40.50.300">
    <property type="entry name" value="P-loop containing nucleotide triphosphate hydrolases"/>
    <property type="match status" value="1"/>
</dbReference>
<dbReference type="Pfam" id="PF00350">
    <property type="entry name" value="Dynamin_N"/>
    <property type="match status" value="1"/>
</dbReference>
<dbReference type="InterPro" id="IPR045063">
    <property type="entry name" value="Dynamin_N"/>
</dbReference>
<dbReference type="Proteomes" id="UP001244295">
    <property type="component" value="Unassembled WGS sequence"/>
</dbReference>